<evidence type="ECO:0000313" key="2">
    <source>
        <dbReference type="Proteomes" id="UP000321484"/>
    </source>
</evidence>
<reference evidence="1 2" key="1">
    <citation type="submission" date="2019-07" db="EMBL/GenBank/DDBJ databases">
        <title>Whole genome shotgun sequence of Actinotalea fermentans NBRC 105374.</title>
        <authorList>
            <person name="Hosoyama A."/>
            <person name="Uohara A."/>
            <person name="Ohji S."/>
            <person name="Ichikawa N."/>
        </authorList>
    </citation>
    <scope>NUCLEOTIDE SEQUENCE [LARGE SCALE GENOMIC DNA]</scope>
    <source>
        <strain evidence="1 2">NBRC 105374</strain>
    </source>
</reference>
<gene>
    <name evidence="1" type="ORF">AFE02nite_18440</name>
</gene>
<proteinExistence type="predicted"/>
<name>A0A511YY31_9CELL</name>
<comment type="caution">
    <text evidence="1">The sequence shown here is derived from an EMBL/GenBank/DDBJ whole genome shotgun (WGS) entry which is preliminary data.</text>
</comment>
<dbReference type="EMBL" id="BJYK01000005">
    <property type="protein sequence ID" value="GEN80110.1"/>
    <property type="molecule type" value="Genomic_DNA"/>
</dbReference>
<organism evidence="1 2">
    <name type="scientific">Actinotalea fermentans</name>
    <dbReference type="NCBI Taxonomy" id="43671"/>
    <lineage>
        <taxon>Bacteria</taxon>
        <taxon>Bacillati</taxon>
        <taxon>Actinomycetota</taxon>
        <taxon>Actinomycetes</taxon>
        <taxon>Micrococcales</taxon>
        <taxon>Cellulomonadaceae</taxon>
        <taxon>Actinotalea</taxon>
    </lineage>
</organism>
<sequence length="216" mass="20343">MSVSARLAAVRGLGATAGPRPAGGAGRVGRAGGVGGARGVGGAGVVGRAGGAGGVGGAVLGVAAALRAGASPSVAWDRCWGIAAPDGIPALADVAARCGDPRHAAAVVAGARLAARTGASLAVVLERVGAALADDEAVEVQRRAALAGPRSTVRVLSWLPLAGVGLGWSLGADPVAVLLDGGGGTALLAGAALLTWAGRAWSGRLVAAARGAGVDP</sequence>
<dbReference type="OrthoDB" id="4948021at2"/>
<keyword evidence="2" id="KW-1185">Reference proteome</keyword>
<protein>
    <recommendedName>
        <fullName evidence="3">Type II secretion system protein GspF domain-containing protein</fullName>
    </recommendedName>
</protein>
<dbReference type="AlphaFoldDB" id="A0A511YY31"/>
<evidence type="ECO:0008006" key="3">
    <source>
        <dbReference type="Google" id="ProtNLM"/>
    </source>
</evidence>
<accession>A0A511YY31</accession>
<dbReference type="Proteomes" id="UP000321484">
    <property type="component" value="Unassembled WGS sequence"/>
</dbReference>
<evidence type="ECO:0000313" key="1">
    <source>
        <dbReference type="EMBL" id="GEN80110.1"/>
    </source>
</evidence>